<dbReference type="Pfam" id="PF00096">
    <property type="entry name" value="zf-C2H2"/>
    <property type="match status" value="1"/>
</dbReference>
<dbReference type="EMBL" id="AP028917">
    <property type="protein sequence ID" value="BES98586.1"/>
    <property type="molecule type" value="Genomic_DNA"/>
</dbReference>
<dbReference type="PANTHER" id="PTHR24392">
    <property type="entry name" value="ZINC FINGER PROTEIN"/>
    <property type="match status" value="1"/>
</dbReference>
<dbReference type="SMART" id="SM00355">
    <property type="entry name" value="ZnF_C2H2"/>
    <property type="match status" value="10"/>
</dbReference>
<keyword evidence="5" id="KW-0862">Zinc</keyword>
<evidence type="ECO:0000259" key="9">
    <source>
        <dbReference type="PROSITE" id="PS50157"/>
    </source>
</evidence>
<accession>A0ABN7B2D8</accession>
<gene>
    <name evidence="10" type="ORF">NTJ_11402</name>
</gene>
<keyword evidence="2" id="KW-0479">Metal-binding</keyword>
<feature type="domain" description="C2H2-type" evidence="9">
    <location>
        <begin position="95"/>
        <end position="122"/>
    </location>
</feature>
<feature type="domain" description="C2H2-type" evidence="9">
    <location>
        <begin position="237"/>
        <end position="265"/>
    </location>
</feature>
<keyword evidence="7" id="KW-0539">Nucleus</keyword>
<evidence type="ECO:0000256" key="6">
    <source>
        <dbReference type="ARBA" id="ARBA00023125"/>
    </source>
</evidence>
<comment type="subcellular location">
    <subcellularLocation>
        <location evidence="1">Nucleus</location>
    </subcellularLocation>
</comment>
<dbReference type="Pfam" id="PF23611">
    <property type="entry name" value="zf-C2H2_16"/>
    <property type="match status" value="1"/>
</dbReference>
<keyword evidence="6" id="KW-0238">DNA-binding</keyword>
<evidence type="ECO:0000256" key="2">
    <source>
        <dbReference type="ARBA" id="ARBA00022723"/>
    </source>
</evidence>
<feature type="domain" description="C2H2-type" evidence="9">
    <location>
        <begin position="181"/>
        <end position="208"/>
    </location>
</feature>
<dbReference type="InterPro" id="IPR013087">
    <property type="entry name" value="Znf_C2H2_type"/>
</dbReference>
<sequence>MEPEEGEVYYEEILGPLYERVEVEVPKAVTTKKEKRYRCPVCNLKCSSPSTLRVHMRTHTGEKPYKCPECDYRAIAPYVLRGHMKVHIKTSDRRHACLICSYRTNYMTSLKVHMRSHTGERPYSCTECDYSTAYRNALLLHMSRHTEGPKRFSCEHCNYCTTQKHSLKLHVQARHSMTRPFKCDLCSFATKTKALLNAHNVTHSTEKPFACVECDFRTHKKQCLTRHMLRHTGDKPFQCGVCGFRTAHRYTMKTHIMRQHTGDLPDDVDPSSYPEYENHRSSPVYPYPCFICSERSLTPKDWRDHLAEHGRKSVHQHVSNPSSDEKMPALSVDTSLKRTAKPNWPCPLCGSGFALRSYLVRHITDRHPFRSSEERNAFLCTLKPSHLEKILTDGPTGDVIVKLEDVPKFVDCEIAECVVQDDTGEYSVTEYNPEQPTIQELTISETGEVVGLEEVFGEQVVYDEGCEAVTEECIIQFDDEGEFFEGDVQYIEVATEPEGQVTYV</sequence>
<feature type="domain" description="C2H2-type" evidence="9">
    <location>
        <begin position="209"/>
        <end position="236"/>
    </location>
</feature>
<evidence type="ECO:0000256" key="3">
    <source>
        <dbReference type="ARBA" id="ARBA00022737"/>
    </source>
</evidence>
<feature type="domain" description="C2H2-type" evidence="9">
    <location>
        <begin position="37"/>
        <end position="64"/>
    </location>
</feature>
<dbReference type="InterPro" id="IPR036236">
    <property type="entry name" value="Znf_C2H2_sf"/>
</dbReference>
<keyword evidence="4 8" id="KW-0863">Zinc-finger</keyword>
<protein>
    <recommendedName>
        <fullName evidence="9">C2H2-type domain-containing protein</fullName>
    </recommendedName>
</protein>
<evidence type="ECO:0000313" key="11">
    <source>
        <dbReference type="Proteomes" id="UP001307889"/>
    </source>
</evidence>
<evidence type="ECO:0000256" key="1">
    <source>
        <dbReference type="ARBA" id="ARBA00004123"/>
    </source>
</evidence>
<evidence type="ECO:0000256" key="7">
    <source>
        <dbReference type="ARBA" id="ARBA00023242"/>
    </source>
</evidence>
<name>A0ABN7B2D8_9HEMI</name>
<dbReference type="Proteomes" id="UP001307889">
    <property type="component" value="Chromosome 9"/>
</dbReference>
<organism evidence="10 11">
    <name type="scientific">Nesidiocoris tenuis</name>
    <dbReference type="NCBI Taxonomy" id="355587"/>
    <lineage>
        <taxon>Eukaryota</taxon>
        <taxon>Metazoa</taxon>
        <taxon>Ecdysozoa</taxon>
        <taxon>Arthropoda</taxon>
        <taxon>Hexapoda</taxon>
        <taxon>Insecta</taxon>
        <taxon>Pterygota</taxon>
        <taxon>Neoptera</taxon>
        <taxon>Paraneoptera</taxon>
        <taxon>Hemiptera</taxon>
        <taxon>Heteroptera</taxon>
        <taxon>Panheteroptera</taxon>
        <taxon>Cimicomorpha</taxon>
        <taxon>Miridae</taxon>
        <taxon>Dicyphina</taxon>
        <taxon>Nesidiocoris</taxon>
    </lineage>
</organism>
<dbReference type="PROSITE" id="PS00028">
    <property type="entry name" value="ZINC_FINGER_C2H2_1"/>
    <property type="match status" value="2"/>
</dbReference>
<dbReference type="PROSITE" id="PS50157">
    <property type="entry name" value="ZINC_FINGER_C2H2_2"/>
    <property type="match status" value="8"/>
</dbReference>
<dbReference type="Gene3D" id="3.30.160.60">
    <property type="entry name" value="Classic Zinc Finger"/>
    <property type="match status" value="9"/>
</dbReference>
<dbReference type="InterPro" id="IPR056438">
    <property type="entry name" value="Znf-C2H2_CTCF"/>
</dbReference>
<feature type="domain" description="C2H2-type" evidence="9">
    <location>
        <begin position="152"/>
        <end position="180"/>
    </location>
</feature>
<evidence type="ECO:0000256" key="4">
    <source>
        <dbReference type="ARBA" id="ARBA00022771"/>
    </source>
</evidence>
<evidence type="ECO:0000256" key="8">
    <source>
        <dbReference type="PROSITE-ProRule" id="PRU00042"/>
    </source>
</evidence>
<dbReference type="SUPFAM" id="SSF57667">
    <property type="entry name" value="beta-beta-alpha zinc fingers"/>
    <property type="match status" value="5"/>
</dbReference>
<evidence type="ECO:0000256" key="5">
    <source>
        <dbReference type="ARBA" id="ARBA00022833"/>
    </source>
</evidence>
<keyword evidence="3" id="KW-0677">Repeat</keyword>
<dbReference type="PANTHER" id="PTHR24392:SF56">
    <property type="entry name" value="ZINC FINGER PROTEIN 510"/>
    <property type="match status" value="1"/>
</dbReference>
<proteinExistence type="predicted"/>
<feature type="domain" description="C2H2-type" evidence="9">
    <location>
        <begin position="344"/>
        <end position="367"/>
    </location>
</feature>
<keyword evidence="11" id="KW-1185">Reference proteome</keyword>
<feature type="domain" description="C2H2-type" evidence="9">
    <location>
        <begin position="123"/>
        <end position="150"/>
    </location>
</feature>
<reference evidence="10 11" key="1">
    <citation type="submission" date="2023-09" db="EMBL/GenBank/DDBJ databases">
        <title>Nesidiocoris tenuis whole genome shotgun sequence.</title>
        <authorList>
            <person name="Shibata T."/>
            <person name="Shimoda M."/>
            <person name="Kobayashi T."/>
            <person name="Uehara T."/>
        </authorList>
    </citation>
    <scope>NUCLEOTIDE SEQUENCE [LARGE SCALE GENOMIC DNA]</scope>
    <source>
        <strain evidence="10 11">Japan</strain>
    </source>
</reference>
<evidence type="ECO:0000313" key="10">
    <source>
        <dbReference type="EMBL" id="BES98586.1"/>
    </source>
</evidence>